<dbReference type="SUPFAM" id="SSF51197">
    <property type="entry name" value="Clavaminate synthase-like"/>
    <property type="match status" value="1"/>
</dbReference>
<dbReference type="Pfam" id="PF02668">
    <property type="entry name" value="TauD"/>
    <property type="match status" value="1"/>
</dbReference>
<sequence length="307" mass="34238">MQSVCASGVVAAGQNPFALDNHRAYALWREQKLRCYPQHLSELLVPVVNPHALTEAECAAIRRACARANMAIYVSQPPTDAGLPGTSLVVDMGKHFALLHLDQNLYADDDGISALQVSAQRRQYEYIPYSRCGISWHTDGYYNPPERKIHAMVLHCVRPAAEGGENALLDHEMLYLQLRDKNPDFIAALMQDDVMTIPANIESGVEIRPEQSGPVFSVDAHSGDLHMRYTARTRSIVWKTDVTTQAAVKLLEDLLAGDSPYCFNRRLAAGEGIISNNVLHSRTAFKDSLDAGQGRLIYRARYYERIQ</sequence>
<gene>
    <name evidence="4" type="ORF">MNBD_GAMMA19-355</name>
</gene>
<evidence type="ECO:0000256" key="2">
    <source>
        <dbReference type="ARBA" id="ARBA00023194"/>
    </source>
</evidence>
<accession>A0A3B1AQ25</accession>
<dbReference type="InterPro" id="IPR042098">
    <property type="entry name" value="TauD-like_sf"/>
</dbReference>
<dbReference type="InterPro" id="IPR003819">
    <property type="entry name" value="TauD/TfdA-like"/>
</dbReference>
<dbReference type="PANTHER" id="PTHR10696:SF56">
    <property type="entry name" value="TAUD_TFDA-LIKE DOMAIN-CONTAINING PROTEIN"/>
    <property type="match status" value="1"/>
</dbReference>
<proteinExistence type="predicted"/>
<dbReference type="InterPro" id="IPR050411">
    <property type="entry name" value="AlphaKG_dependent_hydroxylases"/>
</dbReference>
<keyword evidence="2" id="KW-0045">Antibiotic biosynthesis</keyword>
<dbReference type="PANTHER" id="PTHR10696">
    <property type="entry name" value="GAMMA-BUTYROBETAINE HYDROXYLASE-RELATED"/>
    <property type="match status" value="1"/>
</dbReference>
<keyword evidence="1" id="KW-0560">Oxidoreductase</keyword>
<dbReference type="GO" id="GO:0016491">
    <property type="term" value="F:oxidoreductase activity"/>
    <property type="evidence" value="ECO:0007669"/>
    <property type="project" value="UniProtKB-KW"/>
</dbReference>
<evidence type="ECO:0000259" key="3">
    <source>
        <dbReference type="Pfam" id="PF02668"/>
    </source>
</evidence>
<dbReference type="GO" id="GO:0017000">
    <property type="term" value="P:antibiotic biosynthetic process"/>
    <property type="evidence" value="ECO:0007669"/>
    <property type="project" value="UniProtKB-KW"/>
</dbReference>
<dbReference type="EMBL" id="UOFV01000284">
    <property type="protein sequence ID" value="VAX01993.1"/>
    <property type="molecule type" value="Genomic_DNA"/>
</dbReference>
<name>A0A3B1AQ25_9ZZZZ</name>
<dbReference type="Gene3D" id="3.60.130.10">
    <property type="entry name" value="Clavaminate synthase-like"/>
    <property type="match status" value="1"/>
</dbReference>
<dbReference type="AlphaFoldDB" id="A0A3B1AQ25"/>
<organism evidence="4">
    <name type="scientific">hydrothermal vent metagenome</name>
    <dbReference type="NCBI Taxonomy" id="652676"/>
    <lineage>
        <taxon>unclassified sequences</taxon>
        <taxon>metagenomes</taxon>
        <taxon>ecological metagenomes</taxon>
    </lineage>
</organism>
<feature type="domain" description="TauD/TfdA-like" evidence="3">
    <location>
        <begin position="91"/>
        <end position="300"/>
    </location>
</feature>
<evidence type="ECO:0000256" key="1">
    <source>
        <dbReference type="ARBA" id="ARBA00023002"/>
    </source>
</evidence>
<evidence type="ECO:0000313" key="4">
    <source>
        <dbReference type="EMBL" id="VAX01993.1"/>
    </source>
</evidence>
<protein>
    <recommendedName>
        <fullName evidence="3">TauD/TfdA-like domain-containing protein</fullName>
    </recommendedName>
</protein>
<reference evidence="4" key="1">
    <citation type="submission" date="2018-06" db="EMBL/GenBank/DDBJ databases">
        <authorList>
            <person name="Zhirakovskaya E."/>
        </authorList>
    </citation>
    <scope>NUCLEOTIDE SEQUENCE</scope>
</reference>